<keyword evidence="5 15" id="KW-0479">Metal-binding</keyword>
<comment type="caution">
    <text evidence="18">The sequence shown here is derived from an EMBL/GenBank/DDBJ whole genome shotgun (WGS) entry which is preliminary data.</text>
</comment>
<dbReference type="GO" id="GO:0006508">
    <property type="term" value="P:proteolysis"/>
    <property type="evidence" value="ECO:0007669"/>
    <property type="project" value="UniProtKB-KW"/>
</dbReference>
<evidence type="ECO:0000256" key="4">
    <source>
        <dbReference type="ARBA" id="ARBA00022670"/>
    </source>
</evidence>
<dbReference type="PIRSF" id="PIRSF036365">
    <property type="entry name" value="Astacin_nematoda"/>
    <property type="match status" value="1"/>
</dbReference>
<organism evidence="18 19">
    <name type="scientific">Diploscapter pachys</name>
    <dbReference type="NCBI Taxonomy" id="2018661"/>
    <lineage>
        <taxon>Eukaryota</taxon>
        <taxon>Metazoa</taxon>
        <taxon>Ecdysozoa</taxon>
        <taxon>Nematoda</taxon>
        <taxon>Chromadorea</taxon>
        <taxon>Rhabditida</taxon>
        <taxon>Rhabditina</taxon>
        <taxon>Rhabditomorpha</taxon>
        <taxon>Rhabditoidea</taxon>
        <taxon>Rhabditidae</taxon>
        <taxon>Diploscapter</taxon>
    </lineage>
</organism>
<dbReference type="PROSITE" id="PS00022">
    <property type="entry name" value="EGF_1"/>
    <property type="match status" value="1"/>
</dbReference>
<evidence type="ECO:0000256" key="14">
    <source>
        <dbReference type="PROSITE-ProRule" id="PRU01211"/>
    </source>
</evidence>
<evidence type="ECO:0000256" key="5">
    <source>
        <dbReference type="ARBA" id="ARBA00022723"/>
    </source>
</evidence>
<dbReference type="AlphaFoldDB" id="A0A2A2KAI6"/>
<keyword evidence="10" id="KW-1015">Disulfide bond</keyword>
<feature type="domain" description="CUB" evidence="16">
    <location>
        <begin position="277"/>
        <end position="371"/>
    </location>
</feature>
<dbReference type="SUPFAM" id="SSF49854">
    <property type="entry name" value="Spermadhesin, CUB domain"/>
    <property type="match status" value="1"/>
</dbReference>
<accession>A0A2A2KAI6</accession>
<dbReference type="STRING" id="2018661.A0A2A2KAI6"/>
<comment type="subcellular location">
    <subcellularLocation>
        <location evidence="1 12">Secreted</location>
    </subcellularLocation>
</comment>
<keyword evidence="12 15" id="KW-0732">Signal</keyword>
<evidence type="ECO:0000256" key="9">
    <source>
        <dbReference type="ARBA" id="ARBA00023145"/>
    </source>
</evidence>
<dbReference type="Gene3D" id="2.60.120.290">
    <property type="entry name" value="Spermadhesin, CUB domain"/>
    <property type="match status" value="1"/>
</dbReference>
<dbReference type="PRINTS" id="PR00480">
    <property type="entry name" value="ASTACIN"/>
</dbReference>
<evidence type="ECO:0000256" key="2">
    <source>
        <dbReference type="ARBA" id="ARBA00022525"/>
    </source>
</evidence>
<feature type="signal peptide" evidence="12 15">
    <location>
        <begin position="1"/>
        <end position="20"/>
    </location>
</feature>
<dbReference type="SMART" id="SM00042">
    <property type="entry name" value="CUB"/>
    <property type="match status" value="1"/>
</dbReference>
<dbReference type="GO" id="GO:0008270">
    <property type="term" value="F:zinc ion binding"/>
    <property type="evidence" value="ECO:0007669"/>
    <property type="project" value="UniProtKB-UniRule"/>
</dbReference>
<evidence type="ECO:0000259" key="17">
    <source>
        <dbReference type="PROSITE" id="PS51864"/>
    </source>
</evidence>
<dbReference type="InterPro" id="IPR000859">
    <property type="entry name" value="CUB_dom"/>
</dbReference>
<keyword evidence="4 15" id="KW-0645">Protease</keyword>
<comment type="caution">
    <text evidence="13">Lacks conserved residue(s) required for the propagation of feature annotation.</text>
</comment>
<evidence type="ECO:0000313" key="19">
    <source>
        <dbReference type="Proteomes" id="UP000218231"/>
    </source>
</evidence>
<feature type="active site" evidence="14">
    <location>
        <position position="182"/>
    </location>
</feature>
<keyword evidence="2 12" id="KW-0964">Secreted</keyword>
<feature type="chain" id="PRO_5011829887" description="Zinc metalloproteinase" evidence="12 15">
    <location>
        <begin position="21"/>
        <end position="460"/>
    </location>
</feature>
<proteinExistence type="predicted"/>
<dbReference type="GO" id="GO:0004222">
    <property type="term" value="F:metalloendopeptidase activity"/>
    <property type="evidence" value="ECO:0007669"/>
    <property type="project" value="UniProtKB-UniRule"/>
</dbReference>
<dbReference type="SMART" id="SM00235">
    <property type="entry name" value="ZnMc"/>
    <property type="match status" value="1"/>
</dbReference>
<dbReference type="Proteomes" id="UP000218231">
    <property type="component" value="Unassembled WGS sequence"/>
</dbReference>
<sequence length="460" mass="51939">MNYSSIVFILLCIQIIEVLGIDDPVLSDFVDPKEQYALRDQLAQNVELEYKNEEYIAHNPAADTPVMPDNNQSTISKLNEKYLDHLFQGDIRITAGLLREIVRESATRKARPKTKNAIITAMRYWQSQTCVKFRPRRNEKVYLYYIDYDAGCWSTVGRDPPQGKQLLSIGRGCEPFGVTSHEIGHALGLFQFTVTGGPSLIAKNPREQAAMGQMAGPSFLDVQKINSHYSCGRACKNKIRCFNGGYQDPKKCGVCRCPPAFGGPRCQQVQQSNPPNCRGVLNAKPSFRRLRINVKPRNTKQARQCNYHIRAPAGKKIEIYVEGAIGKCIQGCYHDSVEIKAQADKRVTGYRFCCGLNKPQRFVSDNNLVPIISRAGRGQAFVQLIYRYVNPHRSHHDPEDTSHKEAMDGEEIAVEDEFSTISPEVQKAMVSNSTELEESHKLAFERRPASFNYHFESIKA</sequence>
<keyword evidence="9" id="KW-0865">Zymogen</keyword>
<evidence type="ECO:0000256" key="6">
    <source>
        <dbReference type="ARBA" id="ARBA00022801"/>
    </source>
</evidence>
<dbReference type="PROSITE" id="PS01180">
    <property type="entry name" value="CUB"/>
    <property type="match status" value="1"/>
</dbReference>
<keyword evidence="11" id="KW-0325">Glycoprotein</keyword>
<dbReference type="OrthoDB" id="291007at2759"/>
<dbReference type="Pfam" id="PF00431">
    <property type="entry name" value="CUB"/>
    <property type="match status" value="1"/>
</dbReference>
<dbReference type="Gene3D" id="3.40.390.10">
    <property type="entry name" value="Collagenase (Catalytic Domain)"/>
    <property type="match status" value="2"/>
</dbReference>
<feature type="domain" description="Peptidase M12A" evidence="17">
    <location>
        <begin position="73"/>
        <end position="190"/>
    </location>
</feature>
<dbReference type="InterPro" id="IPR000742">
    <property type="entry name" value="EGF"/>
</dbReference>
<dbReference type="EMBL" id="LIAE01009154">
    <property type="protein sequence ID" value="PAV70945.1"/>
    <property type="molecule type" value="Genomic_DNA"/>
</dbReference>
<keyword evidence="8 15" id="KW-0482">Metalloprotease</keyword>
<dbReference type="InterPro" id="IPR024079">
    <property type="entry name" value="MetalloPept_cat_dom_sf"/>
</dbReference>
<keyword evidence="19" id="KW-1185">Reference proteome</keyword>
<evidence type="ECO:0000256" key="15">
    <source>
        <dbReference type="RuleBase" id="RU361183"/>
    </source>
</evidence>
<dbReference type="InterPro" id="IPR035914">
    <property type="entry name" value="Sperma_CUB_dom_sf"/>
</dbReference>
<dbReference type="SUPFAM" id="SSF55486">
    <property type="entry name" value="Metalloproteases ('zincins'), catalytic domain"/>
    <property type="match status" value="1"/>
</dbReference>
<dbReference type="PROSITE" id="PS51864">
    <property type="entry name" value="ASTACIN"/>
    <property type="match status" value="1"/>
</dbReference>
<evidence type="ECO:0000256" key="8">
    <source>
        <dbReference type="ARBA" id="ARBA00023049"/>
    </source>
</evidence>
<dbReference type="InterPro" id="IPR017050">
    <property type="entry name" value="Metallopeptidase_nem"/>
</dbReference>
<dbReference type="PANTHER" id="PTHR10127:SF891">
    <property type="entry name" value="ZINC METALLOPROTEINASE NAS-29"/>
    <property type="match status" value="1"/>
</dbReference>
<dbReference type="InterPro" id="IPR001506">
    <property type="entry name" value="Peptidase_M12A"/>
</dbReference>
<name>A0A2A2KAI6_9BILA</name>
<evidence type="ECO:0000259" key="16">
    <source>
        <dbReference type="PROSITE" id="PS01180"/>
    </source>
</evidence>
<dbReference type="InterPro" id="IPR006026">
    <property type="entry name" value="Peptidase_Metallo"/>
</dbReference>
<dbReference type="GO" id="GO:0005576">
    <property type="term" value="C:extracellular region"/>
    <property type="evidence" value="ECO:0007669"/>
    <property type="project" value="UniProtKB-SubCell"/>
</dbReference>
<evidence type="ECO:0000256" key="12">
    <source>
        <dbReference type="PIRNR" id="PIRNR036365"/>
    </source>
</evidence>
<dbReference type="Pfam" id="PF01400">
    <property type="entry name" value="Astacin"/>
    <property type="match status" value="1"/>
</dbReference>
<evidence type="ECO:0000256" key="7">
    <source>
        <dbReference type="ARBA" id="ARBA00022833"/>
    </source>
</evidence>
<keyword evidence="6 15" id="KW-0378">Hydrolase</keyword>
<reference evidence="18 19" key="1">
    <citation type="journal article" date="2017" name="Curr. Biol.">
        <title>Genome architecture and evolution of a unichromosomal asexual nematode.</title>
        <authorList>
            <person name="Fradin H."/>
            <person name="Zegar C."/>
            <person name="Gutwein M."/>
            <person name="Lucas J."/>
            <person name="Kovtun M."/>
            <person name="Corcoran D."/>
            <person name="Baugh L.R."/>
            <person name="Kiontke K."/>
            <person name="Gunsalus K."/>
            <person name="Fitch D.H."/>
            <person name="Piano F."/>
        </authorList>
    </citation>
    <scope>NUCLEOTIDE SEQUENCE [LARGE SCALE GENOMIC DNA]</scope>
    <source>
        <strain evidence="18">PF1309</strain>
    </source>
</reference>
<evidence type="ECO:0000256" key="10">
    <source>
        <dbReference type="ARBA" id="ARBA00023157"/>
    </source>
</evidence>
<keyword evidence="7 15" id="KW-0862">Zinc</keyword>
<evidence type="ECO:0000256" key="11">
    <source>
        <dbReference type="ARBA" id="ARBA00023180"/>
    </source>
</evidence>
<evidence type="ECO:0000256" key="13">
    <source>
        <dbReference type="PROSITE-ProRule" id="PRU00059"/>
    </source>
</evidence>
<gene>
    <name evidence="18" type="ORF">WR25_20921</name>
</gene>
<keyword evidence="3" id="KW-0245">EGF-like domain</keyword>
<comment type="cofactor">
    <cofactor evidence="15">
        <name>Zn(2+)</name>
        <dbReference type="ChEBI" id="CHEBI:29105"/>
    </cofactor>
    <text evidence="15">Binds 1 zinc ion per subunit.</text>
</comment>
<protein>
    <recommendedName>
        <fullName evidence="12">Zinc metalloproteinase</fullName>
    </recommendedName>
</protein>
<evidence type="ECO:0000313" key="18">
    <source>
        <dbReference type="EMBL" id="PAV70945.1"/>
    </source>
</evidence>
<evidence type="ECO:0000256" key="1">
    <source>
        <dbReference type="ARBA" id="ARBA00004613"/>
    </source>
</evidence>
<evidence type="ECO:0000256" key="3">
    <source>
        <dbReference type="ARBA" id="ARBA00022536"/>
    </source>
</evidence>
<dbReference type="GO" id="GO:0018996">
    <property type="term" value="P:molting cycle, collagen and cuticulin-based cuticle"/>
    <property type="evidence" value="ECO:0007669"/>
    <property type="project" value="InterPro"/>
</dbReference>
<dbReference type="PANTHER" id="PTHR10127">
    <property type="entry name" value="DISCOIDIN, CUB, EGF, LAMININ , AND ZINC METALLOPROTEASE DOMAIN CONTAINING"/>
    <property type="match status" value="1"/>
</dbReference>